<dbReference type="EMBL" id="JNBR01000140">
    <property type="protein sequence ID" value="OQR96569.1"/>
    <property type="molecule type" value="Genomic_DNA"/>
</dbReference>
<proteinExistence type="predicted"/>
<accession>A0A1V9ZEZ5</accession>
<comment type="caution">
    <text evidence="1">The sequence shown here is derived from an EMBL/GenBank/DDBJ whole genome shotgun (WGS) entry which is preliminary data.</text>
</comment>
<sequence>MSTSKAEKFVRLLSAKLNELPQAPAQDELRAQLETAVASLPNSALKGLLQRDLDHYAALLQQNVVASATAPTSDRCLAEQEYDLLLQATHAAKLVELPVTPAEFFCTHSVPSPVDAAAATPSELVDAVAQYTTALAHELATNGLVSALPSQQEPGHAVALYVGKILPYVQAWLAAGGDGTGRLHALLLDTLQLVQFHRPLPPQAAPDLIAFYTPSATTEVAARSAEAAAIAELYACALVLALFFPPPADASAAADADSDSDSDADDVTVAAPTPDAIASQLLADARAEAPAWLVDVALLALSLPRPAGTASKDHAFTRVVLQALRAMRFEVGMGRQAFLKHIACLRLAKEYLKAARLGHSKELTALTTQLTSMPVPFKLLDWLRVVALSAVSTPLRTAVSAVLAVDSPMAGTFLNSTWTDATLHELTELVQEQFASADTAAILDESAPAAEPEQPLFFVDNTGGH</sequence>
<dbReference type="OrthoDB" id="63403at2759"/>
<dbReference type="AlphaFoldDB" id="A0A1V9ZEZ5"/>
<name>A0A1V9ZEZ5_ACHHY</name>
<gene>
    <name evidence="1" type="ORF">ACHHYP_15127</name>
</gene>
<keyword evidence="2" id="KW-1185">Reference proteome</keyword>
<organism evidence="1 2">
    <name type="scientific">Achlya hypogyna</name>
    <name type="common">Oomycete</name>
    <name type="synonym">Protoachlya hypogyna</name>
    <dbReference type="NCBI Taxonomy" id="1202772"/>
    <lineage>
        <taxon>Eukaryota</taxon>
        <taxon>Sar</taxon>
        <taxon>Stramenopiles</taxon>
        <taxon>Oomycota</taxon>
        <taxon>Saprolegniomycetes</taxon>
        <taxon>Saprolegniales</taxon>
        <taxon>Achlyaceae</taxon>
        <taxon>Achlya</taxon>
    </lineage>
</organism>
<reference evidence="1 2" key="1">
    <citation type="journal article" date="2014" name="Genome Biol. Evol.">
        <title>The secreted proteins of Achlya hypogyna and Thraustotheca clavata identify the ancestral oomycete secretome and reveal gene acquisitions by horizontal gene transfer.</title>
        <authorList>
            <person name="Misner I."/>
            <person name="Blouin N."/>
            <person name="Leonard G."/>
            <person name="Richards T.A."/>
            <person name="Lane C.E."/>
        </authorList>
    </citation>
    <scope>NUCLEOTIDE SEQUENCE [LARGE SCALE GENOMIC DNA]</scope>
    <source>
        <strain evidence="1 2">ATCC 48635</strain>
    </source>
</reference>
<evidence type="ECO:0000313" key="1">
    <source>
        <dbReference type="EMBL" id="OQR96569.1"/>
    </source>
</evidence>
<dbReference type="Proteomes" id="UP000243579">
    <property type="component" value="Unassembled WGS sequence"/>
</dbReference>
<protein>
    <submittedName>
        <fullName evidence="1">Uncharacterized protein</fullName>
    </submittedName>
</protein>
<evidence type="ECO:0000313" key="2">
    <source>
        <dbReference type="Proteomes" id="UP000243579"/>
    </source>
</evidence>